<evidence type="ECO:0000313" key="4">
    <source>
        <dbReference type="EMBL" id="RWX51559.1"/>
    </source>
</evidence>
<dbReference type="EMBL" id="MTKS01000116">
    <property type="protein sequence ID" value="RWX51559.1"/>
    <property type="molecule type" value="Genomic_DNA"/>
</dbReference>
<gene>
    <name evidence="4" type="ORF">VU01_11163</name>
</gene>
<keyword evidence="5" id="KW-1185">Reference proteome</keyword>
<dbReference type="InterPro" id="IPR036263">
    <property type="entry name" value="Chorismate_II_sf"/>
</dbReference>
<dbReference type="InterPro" id="IPR051331">
    <property type="entry name" value="Chorismate_mutase-related"/>
</dbReference>
<dbReference type="SUPFAM" id="SSF48600">
    <property type="entry name" value="Chorismate mutase II"/>
    <property type="match status" value="1"/>
</dbReference>
<accession>A0A444JEN4</accession>
<dbReference type="InterPro" id="IPR002701">
    <property type="entry name" value="CM_II_prokaryot"/>
</dbReference>
<keyword evidence="2 4" id="KW-0413">Isomerase</keyword>
<evidence type="ECO:0000256" key="1">
    <source>
        <dbReference type="ARBA" id="ARBA00012404"/>
    </source>
</evidence>
<protein>
    <recommendedName>
        <fullName evidence="1">chorismate mutase</fullName>
        <ecNumber evidence="1">5.4.99.5</ecNumber>
    </recommendedName>
</protein>
<evidence type="ECO:0000256" key="2">
    <source>
        <dbReference type="ARBA" id="ARBA00023235"/>
    </source>
</evidence>
<dbReference type="InterPro" id="IPR036979">
    <property type="entry name" value="CM_dom_sf"/>
</dbReference>
<dbReference type="EC" id="5.4.99.5" evidence="1"/>
<organism evidence="4 5">
    <name type="scientific">Candidatus Electrothrix marina</name>
    <dbReference type="NCBI Taxonomy" id="1859130"/>
    <lineage>
        <taxon>Bacteria</taxon>
        <taxon>Pseudomonadati</taxon>
        <taxon>Thermodesulfobacteriota</taxon>
        <taxon>Desulfobulbia</taxon>
        <taxon>Desulfobulbales</taxon>
        <taxon>Desulfobulbaceae</taxon>
        <taxon>Candidatus Electrothrix</taxon>
    </lineage>
</organism>
<dbReference type="GO" id="GO:0004106">
    <property type="term" value="F:chorismate mutase activity"/>
    <property type="evidence" value="ECO:0007669"/>
    <property type="project" value="UniProtKB-EC"/>
</dbReference>
<comment type="caution">
    <text evidence="4">The sequence shown here is derived from an EMBL/GenBank/DDBJ whole genome shotgun (WGS) entry which is preliminary data.</text>
</comment>
<dbReference type="Pfam" id="PF01817">
    <property type="entry name" value="CM_2"/>
    <property type="match status" value="1"/>
</dbReference>
<dbReference type="PANTHER" id="PTHR38041">
    <property type="entry name" value="CHORISMATE MUTASE"/>
    <property type="match status" value="1"/>
</dbReference>
<name>A0A444JEN4_9BACT</name>
<proteinExistence type="predicted"/>
<dbReference type="Proteomes" id="UP000288892">
    <property type="component" value="Unassembled WGS sequence"/>
</dbReference>
<dbReference type="GO" id="GO:0009697">
    <property type="term" value="P:salicylic acid biosynthetic process"/>
    <property type="evidence" value="ECO:0007669"/>
    <property type="project" value="TreeGrafter"/>
</dbReference>
<dbReference type="PROSITE" id="PS51168">
    <property type="entry name" value="CHORISMATE_MUT_2"/>
    <property type="match status" value="1"/>
</dbReference>
<evidence type="ECO:0000259" key="3">
    <source>
        <dbReference type="PROSITE" id="PS51168"/>
    </source>
</evidence>
<dbReference type="PANTHER" id="PTHR38041:SF1">
    <property type="entry name" value="CHORISMATE MUTASE"/>
    <property type="match status" value="1"/>
</dbReference>
<sequence>MKKLETLRHSLDNLDSALISILSERFKLTYEVGVFKAENNLPSVDEERERKQFERIKQLAGNHGLEPEIAVKVLRLIIDEVVEKHKKIQEKTEIALSTGVTIDGNNRQ</sequence>
<feature type="domain" description="Chorismate mutase" evidence="3">
    <location>
        <begin position="1"/>
        <end position="89"/>
    </location>
</feature>
<evidence type="ECO:0000313" key="5">
    <source>
        <dbReference type="Proteomes" id="UP000288892"/>
    </source>
</evidence>
<dbReference type="SMART" id="SM00830">
    <property type="entry name" value="CM_2"/>
    <property type="match status" value="1"/>
</dbReference>
<reference evidence="4 5" key="1">
    <citation type="submission" date="2017-01" db="EMBL/GenBank/DDBJ databases">
        <title>The cable genome- insights into the physiology and evolution of filamentous bacteria capable of sulfide oxidation via long distance electron transfer.</title>
        <authorList>
            <person name="Schreiber L."/>
            <person name="Bjerg J.T."/>
            <person name="Boggild A."/>
            <person name="Van De Vossenberg J."/>
            <person name="Meysman F."/>
            <person name="Nielsen L.P."/>
            <person name="Schramm A."/>
            <person name="Kjeldsen K.U."/>
        </authorList>
    </citation>
    <scope>NUCLEOTIDE SEQUENCE [LARGE SCALE GENOMIC DNA]</scope>
    <source>
        <strain evidence="4">A5</strain>
    </source>
</reference>
<dbReference type="Gene3D" id="1.20.59.10">
    <property type="entry name" value="Chorismate mutase"/>
    <property type="match status" value="1"/>
</dbReference>
<dbReference type="GO" id="GO:0046417">
    <property type="term" value="P:chorismate metabolic process"/>
    <property type="evidence" value="ECO:0007669"/>
    <property type="project" value="InterPro"/>
</dbReference>
<dbReference type="AlphaFoldDB" id="A0A444JEN4"/>